<comment type="caution">
    <text evidence="1">The sequence shown here is derived from an EMBL/GenBank/DDBJ whole genome shotgun (WGS) entry which is preliminary data.</text>
</comment>
<dbReference type="EMBL" id="NJET01000121">
    <property type="protein sequence ID" value="PHH60978.1"/>
    <property type="molecule type" value="Genomic_DNA"/>
</dbReference>
<name>A0A2C5XFR4_9HYPO</name>
<organism evidence="1 2">
    <name type="scientific">Ophiocordyceps australis</name>
    <dbReference type="NCBI Taxonomy" id="1399860"/>
    <lineage>
        <taxon>Eukaryota</taxon>
        <taxon>Fungi</taxon>
        <taxon>Dikarya</taxon>
        <taxon>Ascomycota</taxon>
        <taxon>Pezizomycotina</taxon>
        <taxon>Sordariomycetes</taxon>
        <taxon>Hypocreomycetidae</taxon>
        <taxon>Hypocreales</taxon>
        <taxon>Ophiocordycipitaceae</taxon>
        <taxon>Ophiocordyceps</taxon>
    </lineage>
</organism>
<accession>A0A2C5XFR4</accession>
<dbReference type="Proteomes" id="UP000226192">
    <property type="component" value="Unassembled WGS sequence"/>
</dbReference>
<keyword evidence="2" id="KW-1185">Reference proteome</keyword>
<sequence length="522" mass="59846">MSVYESRRLRLPASDAILAKQDDFEPVFIDVFIHAILASSKTLSLVQNTFFLEQEFRKSTYELRQRGMQFVVKSVQVIVQPEWAAGRDNAGMRETLYQGDNRDVNFYILLTKHLSPNPEQIRPLDPYINTYCSPPFDSLAWKRVSYGERNQDGCIYMPFVKSANTDFASIALTHWLGLCLEDACDKRLDEYSNGEIHHKLAMSRFVPTSRELTKPITLIRVHKKQQNICQSMPCYRELEHLLEDNLGIYCQFYQQTASLKRNAGVYFRNATFPFVPSCGTFSRSGWRILFKDYLNVCNCVVNYHSAPPMTRTMDIFADADDQLPIYIDVFIHAISASRYGPMAKKFYNESGLENEFAQVARFYQEANIIFRLKSIDLTINSVWAKGNDSANMRQSLYAGGTRDLNLYYLEAPSLEHAISTVNATLVFCTFPFSSWWAYLSANEPEHDGCLVSMNSTPGLLATAMQYWIGVHMPVLRLCKEPQCGPKFDSIETAMMRRLLALNRFVPLTTKWARLRLLASKGI</sequence>
<dbReference type="STRING" id="1399860.A0A2C5XFR4"/>
<reference evidence="1 2" key="1">
    <citation type="submission" date="2017-06" db="EMBL/GenBank/DDBJ databases">
        <title>Ant-infecting Ophiocordyceps genomes reveal a high diversity of potential behavioral manipulation genes and a possible major role for enterotoxins.</title>
        <authorList>
            <person name="De Bekker C."/>
            <person name="Evans H.C."/>
            <person name="Brachmann A."/>
            <person name="Hughes D.P."/>
        </authorList>
    </citation>
    <scope>NUCLEOTIDE SEQUENCE [LARGE SCALE GENOMIC DNA]</scope>
    <source>
        <strain evidence="1 2">Map64</strain>
    </source>
</reference>
<gene>
    <name evidence="1" type="ORF">CDD81_993</name>
</gene>
<dbReference type="AlphaFoldDB" id="A0A2C5XFR4"/>
<dbReference type="OrthoDB" id="4865725at2759"/>
<evidence type="ECO:0000313" key="1">
    <source>
        <dbReference type="EMBL" id="PHH60978.1"/>
    </source>
</evidence>
<proteinExistence type="predicted"/>
<evidence type="ECO:0000313" key="2">
    <source>
        <dbReference type="Proteomes" id="UP000226192"/>
    </source>
</evidence>
<protein>
    <submittedName>
        <fullName evidence="1">Uncharacterized protein</fullName>
    </submittedName>
</protein>